<keyword evidence="3" id="KW-1185">Reference proteome</keyword>
<evidence type="ECO:0000313" key="3">
    <source>
        <dbReference type="Proteomes" id="UP001595547"/>
    </source>
</evidence>
<dbReference type="Proteomes" id="UP001595547">
    <property type="component" value="Unassembled WGS sequence"/>
</dbReference>
<organism evidence="2 3">
    <name type="scientific">Cypionkella sinensis</name>
    <dbReference type="NCBI Taxonomy" id="1756043"/>
    <lineage>
        <taxon>Bacteria</taxon>
        <taxon>Pseudomonadati</taxon>
        <taxon>Pseudomonadota</taxon>
        <taxon>Alphaproteobacteria</taxon>
        <taxon>Rhodobacterales</taxon>
        <taxon>Paracoccaceae</taxon>
        <taxon>Cypionkella</taxon>
    </lineage>
</organism>
<dbReference type="RefSeq" id="WP_380071997.1">
    <property type="nucleotide sequence ID" value="NZ_JBHRTO010000001.1"/>
</dbReference>
<keyword evidence="1" id="KW-0732">Signal</keyword>
<reference evidence="3" key="1">
    <citation type="journal article" date="2019" name="Int. J. Syst. Evol. Microbiol.">
        <title>The Global Catalogue of Microorganisms (GCM) 10K type strain sequencing project: providing services to taxonomists for standard genome sequencing and annotation.</title>
        <authorList>
            <consortium name="The Broad Institute Genomics Platform"/>
            <consortium name="The Broad Institute Genome Sequencing Center for Infectious Disease"/>
            <person name="Wu L."/>
            <person name="Ma J."/>
        </authorList>
    </citation>
    <scope>NUCLEOTIDE SEQUENCE [LARGE SCALE GENOMIC DNA]</scope>
    <source>
        <strain evidence="3">KCTC 52039</strain>
    </source>
</reference>
<sequence length="547" mass="57129">MLINTLGGCLAAALALALPSLLPSMAAAEKKPLSAIDWLSQSVKTPMPKGGVAPQAPAEPAALAPAAIKNGTQANLPPVANEPKVTTDALPDQVATTVLGGTSLDAVGLLPPQVTGFPHDLWGIGHSAEIARDIADAGQGDVPALQSLLMTLLLAEAEAPADSAGSGDLLIARIDKLLTIGALDQAQALIEAAGAASSPELFRRSFDVALLTGEEDKACEVLKSAPGLAPTLTTRVFCLARAGDWNAAALTLRTAQALDNISAEDDALLSRFLDPEQFDGEPMPPAPKPITPLVWRIYDALGEPLPTTTLPPAFANADLSDRAGWKAQIEAAERLSRAGAIAPNVLLGLYTDRAPAASGGVWDRADAFQRFDAALTKRDVAAVEQRLPLAYARMKDVEIEVPFATLFAGPLATMHLTGDAARISYELGLLSPEYERLAKSPDAGTDARTAFLAGLAAGSVKGLIAPDSMARAIAPAFTDPQLPDDIAALIAQKRVGEAMLQAMIRIESGLRGELVKVTEGLSVLRKLGLEDIARRTALQLMLLERRG</sequence>
<feature type="signal peptide" evidence="1">
    <location>
        <begin position="1"/>
        <end position="26"/>
    </location>
</feature>
<evidence type="ECO:0000256" key="1">
    <source>
        <dbReference type="SAM" id="SignalP"/>
    </source>
</evidence>
<evidence type="ECO:0008006" key="4">
    <source>
        <dbReference type="Google" id="ProtNLM"/>
    </source>
</evidence>
<name>A0ABV7IZ41_9RHOB</name>
<gene>
    <name evidence="2" type="ORF">ACFOGH_05190</name>
</gene>
<feature type="chain" id="PRO_5045887836" description="Antifreeze glycopeptide polyprotein" evidence="1">
    <location>
        <begin position="27"/>
        <end position="547"/>
    </location>
</feature>
<proteinExistence type="predicted"/>
<evidence type="ECO:0000313" key="2">
    <source>
        <dbReference type="EMBL" id="MFC3180372.1"/>
    </source>
</evidence>
<comment type="caution">
    <text evidence="2">The sequence shown here is derived from an EMBL/GenBank/DDBJ whole genome shotgun (WGS) entry which is preliminary data.</text>
</comment>
<dbReference type="EMBL" id="JBHRTO010000001">
    <property type="protein sequence ID" value="MFC3180372.1"/>
    <property type="molecule type" value="Genomic_DNA"/>
</dbReference>
<protein>
    <recommendedName>
        <fullName evidence="4">Antifreeze glycopeptide polyprotein</fullName>
    </recommendedName>
</protein>
<accession>A0ABV7IZ41</accession>